<dbReference type="KEGG" id="dpx:DAPPUDRAFT_340731"/>
<sequence length="85" mass="9956">MRGPDKFKKSEKIQEVVSEVERSSQVKKIRKNERSRLRRWRGTGKYKKSEKIQEVVSEDARTKLLANSVLELATKVVLAFFSSWD</sequence>
<accession>E9I4N4</accession>
<dbReference type="Proteomes" id="UP000000305">
    <property type="component" value="Unassembled WGS sequence"/>
</dbReference>
<protein>
    <submittedName>
        <fullName evidence="1">Uncharacterized protein</fullName>
    </submittedName>
</protein>
<organism evidence="1 2">
    <name type="scientific">Daphnia pulex</name>
    <name type="common">Water flea</name>
    <dbReference type="NCBI Taxonomy" id="6669"/>
    <lineage>
        <taxon>Eukaryota</taxon>
        <taxon>Metazoa</taxon>
        <taxon>Ecdysozoa</taxon>
        <taxon>Arthropoda</taxon>
        <taxon>Crustacea</taxon>
        <taxon>Branchiopoda</taxon>
        <taxon>Diplostraca</taxon>
        <taxon>Cladocera</taxon>
        <taxon>Anomopoda</taxon>
        <taxon>Daphniidae</taxon>
        <taxon>Daphnia</taxon>
    </lineage>
</organism>
<gene>
    <name evidence="1" type="ORF">DAPPUDRAFT_340731</name>
</gene>
<evidence type="ECO:0000313" key="1">
    <source>
        <dbReference type="EMBL" id="EFX61046.1"/>
    </source>
</evidence>
<dbReference type="EMBL" id="GL735117">
    <property type="protein sequence ID" value="EFX61046.1"/>
    <property type="molecule type" value="Genomic_DNA"/>
</dbReference>
<name>E9I4N4_DAPPU</name>
<dbReference type="AlphaFoldDB" id="E9I4N4"/>
<dbReference type="HOGENOM" id="CLU_2514960_0_0_1"/>
<dbReference type="InParanoid" id="E9I4N4"/>
<keyword evidence="2" id="KW-1185">Reference proteome</keyword>
<reference evidence="1 2" key="1">
    <citation type="journal article" date="2011" name="Science">
        <title>The ecoresponsive genome of Daphnia pulex.</title>
        <authorList>
            <person name="Colbourne J.K."/>
            <person name="Pfrender M.E."/>
            <person name="Gilbert D."/>
            <person name="Thomas W.K."/>
            <person name="Tucker A."/>
            <person name="Oakley T.H."/>
            <person name="Tokishita S."/>
            <person name="Aerts A."/>
            <person name="Arnold G.J."/>
            <person name="Basu M.K."/>
            <person name="Bauer D.J."/>
            <person name="Caceres C.E."/>
            <person name="Carmel L."/>
            <person name="Casola C."/>
            <person name="Choi J.H."/>
            <person name="Detter J.C."/>
            <person name="Dong Q."/>
            <person name="Dusheyko S."/>
            <person name="Eads B.D."/>
            <person name="Frohlich T."/>
            <person name="Geiler-Samerotte K.A."/>
            <person name="Gerlach D."/>
            <person name="Hatcher P."/>
            <person name="Jogdeo S."/>
            <person name="Krijgsveld J."/>
            <person name="Kriventseva E.V."/>
            <person name="Kultz D."/>
            <person name="Laforsch C."/>
            <person name="Lindquist E."/>
            <person name="Lopez J."/>
            <person name="Manak J.R."/>
            <person name="Muller J."/>
            <person name="Pangilinan J."/>
            <person name="Patwardhan R.P."/>
            <person name="Pitluck S."/>
            <person name="Pritham E.J."/>
            <person name="Rechtsteiner A."/>
            <person name="Rho M."/>
            <person name="Rogozin I.B."/>
            <person name="Sakarya O."/>
            <person name="Salamov A."/>
            <person name="Schaack S."/>
            <person name="Shapiro H."/>
            <person name="Shiga Y."/>
            <person name="Skalitzky C."/>
            <person name="Smith Z."/>
            <person name="Souvorov A."/>
            <person name="Sung W."/>
            <person name="Tang Z."/>
            <person name="Tsuchiya D."/>
            <person name="Tu H."/>
            <person name="Vos H."/>
            <person name="Wang M."/>
            <person name="Wolf Y.I."/>
            <person name="Yamagata H."/>
            <person name="Yamada T."/>
            <person name="Ye Y."/>
            <person name="Shaw J.R."/>
            <person name="Andrews J."/>
            <person name="Crease T.J."/>
            <person name="Tang H."/>
            <person name="Lucas S.M."/>
            <person name="Robertson H.M."/>
            <person name="Bork P."/>
            <person name="Koonin E.V."/>
            <person name="Zdobnov E.M."/>
            <person name="Grigoriev I.V."/>
            <person name="Lynch M."/>
            <person name="Boore J.L."/>
        </authorList>
    </citation>
    <scope>NUCLEOTIDE SEQUENCE [LARGE SCALE GENOMIC DNA]</scope>
</reference>
<proteinExistence type="predicted"/>
<evidence type="ECO:0000313" key="2">
    <source>
        <dbReference type="Proteomes" id="UP000000305"/>
    </source>
</evidence>